<sequence length="62" mass="6462">MSPLSGLVQLHNSLLGGSNNGAEVVEMFLGLEAVEFGIHAAGIDSGVEAKAKVIANYPFLDY</sequence>
<dbReference type="AlphaFoldDB" id="A0A194VFS1"/>
<reference evidence="2" key="1">
    <citation type="submission" date="2014-12" db="EMBL/GenBank/DDBJ databases">
        <title>Genome Sequence of Valsa Canker Pathogens Uncovers a Specific Adaption of Colonization on Woody Bark.</title>
        <authorList>
            <person name="Yin Z."/>
            <person name="Liu H."/>
            <person name="Gao X."/>
            <person name="Li Z."/>
            <person name="Song N."/>
            <person name="Ke X."/>
            <person name="Dai Q."/>
            <person name="Wu Y."/>
            <person name="Sun Y."/>
            <person name="Xu J.-R."/>
            <person name="Kang Z.K."/>
            <person name="Wang L."/>
            <person name="Huang L."/>
        </authorList>
    </citation>
    <scope>NUCLEOTIDE SEQUENCE [LARGE SCALE GENOMIC DNA]</scope>
    <source>
        <strain evidence="2">SXYL134</strain>
    </source>
</reference>
<dbReference type="Proteomes" id="UP000078576">
    <property type="component" value="Unassembled WGS sequence"/>
</dbReference>
<keyword evidence="2" id="KW-1185">Reference proteome</keyword>
<evidence type="ECO:0000313" key="1">
    <source>
        <dbReference type="EMBL" id="KUI62631.1"/>
    </source>
</evidence>
<accession>A0A194VFS1</accession>
<name>A0A194VFS1_CYTMA</name>
<organism evidence="1 2">
    <name type="scientific">Cytospora mali</name>
    <name type="common">Apple Valsa canker fungus</name>
    <name type="synonym">Valsa mali</name>
    <dbReference type="NCBI Taxonomy" id="578113"/>
    <lineage>
        <taxon>Eukaryota</taxon>
        <taxon>Fungi</taxon>
        <taxon>Dikarya</taxon>
        <taxon>Ascomycota</taxon>
        <taxon>Pezizomycotina</taxon>
        <taxon>Sordariomycetes</taxon>
        <taxon>Sordariomycetidae</taxon>
        <taxon>Diaporthales</taxon>
        <taxon>Cytosporaceae</taxon>
        <taxon>Cytospora</taxon>
    </lineage>
</organism>
<proteinExistence type="predicted"/>
<protein>
    <submittedName>
        <fullName evidence="1">Uncharacterized protein</fullName>
    </submittedName>
</protein>
<dbReference type="EMBL" id="KN714823">
    <property type="protein sequence ID" value="KUI62631.1"/>
    <property type="molecule type" value="Genomic_DNA"/>
</dbReference>
<gene>
    <name evidence="1" type="ORF">VP1G_11403</name>
</gene>
<evidence type="ECO:0000313" key="2">
    <source>
        <dbReference type="Proteomes" id="UP000078576"/>
    </source>
</evidence>